<sequence length="213" mass="21764">LFVVDSAGDVTELAHGTANKVLTSGGASADPTWEDASAGATLGGIGDVTISAVAEGELIKRNGASTWINQTLAEAGILADTADIVKETHIDWGSGASQIDADDVPDSATRFWASETGADVTADNTPKAHLLGAHTTDTLANLNAIVTDATLDDSSATRTPGANSVGNSQIDNTAIDIAFANIILTPASTNASETEGAIFYDSDENHLYVYVTA</sequence>
<evidence type="ECO:0000313" key="1">
    <source>
        <dbReference type="EMBL" id="GAH04031.1"/>
    </source>
</evidence>
<dbReference type="EMBL" id="BART01024432">
    <property type="protein sequence ID" value="GAH04031.1"/>
    <property type="molecule type" value="Genomic_DNA"/>
</dbReference>
<reference evidence="1" key="1">
    <citation type="journal article" date="2014" name="Front. Microbiol.">
        <title>High frequency of phylogenetically diverse reductive dehalogenase-homologous genes in deep subseafloor sedimentary metagenomes.</title>
        <authorList>
            <person name="Kawai M."/>
            <person name="Futagami T."/>
            <person name="Toyoda A."/>
            <person name="Takaki Y."/>
            <person name="Nishi S."/>
            <person name="Hori S."/>
            <person name="Arai W."/>
            <person name="Tsubouchi T."/>
            <person name="Morono Y."/>
            <person name="Uchiyama I."/>
            <person name="Ito T."/>
            <person name="Fujiyama A."/>
            <person name="Inagaki F."/>
            <person name="Takami H."/>
        </authorList>
    </citation>
    <scope>NUCLEOTIDE SEQUENCE</scope>
    <source>
        <strain evidence="1">Expedition CK06-06</strain>
    </source>
</reference>
<organism evidence="1">
    <name type="scientific">marine sediment metagenome</name>
    <dbReference type="NCBI Taxonomy" id="412755"/>
    <lineage>
        <taxon>unclassified sequences</taxon>
        <taxon>metagenomes</taxon>
        <taxon>ecological metagenomes</taxon>
    </lineage>
</organism>
<dbReference type="AlphaFoldDB" id="X1C7L7"/>
<proteinExistence type="predicted"/>
<gene>
    <name evidence="1" type="ORF">S01H4_44134</name>
</gene>
<protein>
    <submittedName>
        <fullName evidence="1">Uncharacterized protein</fullName>
    </submittedName>
</protein>
<feature type="non-terminal residue" evidence="1">
    <location>
        <position position="1"/>
    </location>
</feature>
<name>X1C7L7_9ZZZZ</name>
<comment type="caution">
    <text evidence="1">The sequence shown here is derived from an EMBL/GenBank/DDBJ whole genome shotgun (WGS) entry which is preliminary data.</text>
</comment>
<accession>X1C7L7</accession>